<name>A0A1G4BG72_9PEZI</name>
<dbReference type="EMBL" id="MJBS01000028">
    <property type="protein sequence ID" value="OHF00379.1"/>
    <property type="molecule type" value="Genomic_DNA"/>
</dbReference>
<reference evidence="1 2" key="1">
    <citation type="submission" date="2016-09" db="EMBL/GenBank/DDBJ databases">
        <authorList>
            <person name="Capua I."/>
            <person name="De Benedictis P."/>
            <person name="Joannis T."/>
            <person name="Lombin L.H."/>
            <person name="Cattoli G."/>
        </authorList>
    </citation>
    <scope>NUCLEOTIDE SEQUENCE [LARGE SCALE GENOMIC DNA]</scope>
    <source>
        <strain evidence="1 2">IMI 309357</strain>
    </source>
</reference>
<gene>
    <name evidence="1" type="ORF">CORC01_04360</name>
</gene>
<protein>
    <submittedName>
        <fullName evidence="1">Uncharacterized protein</fullName>
    </submittedName>
</protein>
<comment type="caution">
    <text evidence="1">The sequence shown here is derived from an EMBL/GenBank/DDBJ whole genome shotgun (WGS) entry which is preliminary data.</text>
</comment>
<evidence type="ECO:0000313" key="1">
    <source>
        <dbReference type="EMBL" id="OHF00379.1"/>
    </source>
</evidence>
<dbReference type="AlphaFoldDB" id="A0A1G4BG72"/>
<dbReference type="Proteomes" id="UP000176998">
    <property type="component" value="Unassembled WGS sequence"/>
</dbReference>
<accession>A0A1G4BG72</accession>
<keyword evidence="2" id="KW-1185">Reference proteome</keyword>
<sequence>MPSSMILTTHVCIAIPSMHSVGNLFHI</sequence>
<evidence type="ECO:0000313" key="2">
    <source>
        <dbReference type="Proteomes" id="UP000176998"/>
    </source>
</evidence>
<organism evidence="1 2">
    <name type="scientific">Colletotrichum orchidophilum</name>
    <dbReference type="NCBI Taxonomy" id="1209926"/>
    <lineage>
        <taxon>Eukaryota</taxon>
        <taxon>Fungi</taxon>
        <taxon>Dikarya</taxon>
        <taxon>Ascomycota</taxon>
        <taxon>Pezizomycotina</taxon>
        <taxon>Sordariomycetes</taxon>
        <taxon>Hypocreomycetidae</taxon>
        <taxon>Glomerellales</taxon>
        <taxon>Glomerellaceae</taxon>
        <taxon>Colletotrichum</taxon>
    </lineage>
</organism>
<proteinExistence type="predicted"/>